<reference evidence="2" key="1">
    <citation type="journal article" date="2019" name="bioRxiv">
        <title>The Genome of the Zebra Mussel, Dreissena polymorpha: A Resource for Invasive Species Research.</title>
        <authorList>
            <person name="McCartney M.A."/>
            <person name="Auch B."/>
            <person name="Kono T."/>
            <person name="Mallez S."/>
            <person name="Zhang Y."/>
            <person name="Obille A."/>
            <person name="Becker A."/>
            <person name="Abrahante J.E."/>
            <person name="Garbe J."/>
            <person name="Badalamenti J.P."/>
            <person name="Herman A."/>
            <person name="Mangelson H."/>
            <person name="Liachko I."/>
            <person name="Sullivan S."/>
            <person name="Sone E.D."/>
            <person name="Koren S."/>
            <person name="Silverstein K.A.T."/>
            <person name="Beckman K.B."/>
            <person name="Gohl D.M."/>
        </authorList>
    </citation>
    <scope>NUCLEOTIDE SEQUENCE</scope>
    <source>
        <strain evidence="2">Duluth1</strain>
        <tissue evidence="2">Whole animal</tissue>
    </source>
</reference>
<name>A0A9D4JS47_DREPO</name>
<reference evidence="2" key="2">
    <citation type="submission" date="2020-11" db="EMBL/GenBank/DDBJ databases">
        <authorList>
            <person name="McCartney M.A."/>
            <person name="Auch B."/>
            <person name="Kono T."/>
            <person name="Mallez S."/>
            <person name="Becker A."/>
            <person name="Gohl D.M."/>
            <person name="Silverstein K.A.T."/>
            <person name="Koren S."/>
            <person name="Bechman K.B."/>
            <person name="Herman A."/>
            <person name="Abrahante J.E."/>
            <person name="Garbe J."/>
        </authorList>
    </citation>
    <scope>NUCLEOTIDE SEQUENCE</scope>
    <source>
        <strain evidence="2">Duluth1</strain>
        <tissue evidence="2">Whole animal</tissue>
    </source>
</reference>
<feature type="compositionally biased region" description="Acidic residues" evidence="1">
    <location>
        <begin position="12"/>
        <end position="22"/>
    </location>
</feature>
<comment type="caution">
    <text evidence="2">The sequence shown here is derived from an EMBL/GenBank/DDBJ whole genome shotgun (WGS) entry which is preliminary data.</text>
</comment>
<sequence>MRNDTFAKGDSDNDESDEEEMEVSDVCIDTVIRAGIQKAHFENLKLDLKRISKQIVYKRYNT</sequence>
<evidence type="ECO:0000313" key="2">
    <source>
        <dbReference type="EMBL" id="KAH3818733.1"/>
    </source>
</evidence>
<protein>
    <submittedName>
        <fullName evidence="2">Uncharacterized protein</fullName>
    </submittedName>
</protein>
<dbReference type="Proteomes" id="UP000828390">
    <property type="component" value="Unassembled WGS sequence"/>
</dbReference>
<accession>A0A9D4JS47</accession>
<feature type="region of interest" description="Disordered" evidence="1">
    <location>
        <begin position="1"/>
        <end position="22"/>
    </location>
</feature>
<feature type="compositionally biased region" description="Basic and acidic residues" evidence="1">
    <location>
        <begin position="1"/>
        <end position="11"/>
    </location>
</feature>
<keyword evidence="3" id="KW-1185">Reference proteome</keyword>
<gene>
    <name evidence="2" type="ORF">DPMN_120458</name>
</gene>
<organism evidence="2 3">
    <name type="scientific">Dreissena polymorpha</name>
    <name type="common">Zebra mussel</name>
    <name type="synonym">Mytilus polymorpha</name>
    <dbReference type="NCBI Taxonomy" id="45954"/>
    <lineage>
        <taxon>Eukaryota</taxon>
        <taxon>Metazoa</taxon>
        <taxon>Spiralia</taxon>
        <taxon>Lophotrochozoa</taxon>
        <taxon>Mollusca</taxon>
        <taxon>Bivalvia</taxon>
        <taxon>Autobranchia</taxon>
        <taxon>Heteroconchia</taxon>
        <taxon>Euheterodonta</taxon>
        <taxon>Imparidentia</taxon>
        <taxon>Neoheterodontei</taxon>
        <taxon>Myida</taxon>
        <taxon>Dreissenoidea</taxon>
        <taxon>Dreissenidae</taxon>
        <taxon>Dreissena</taxon>
    </lineage>
</organism>
<proteinExistence type="predicted"/>
<evidence type="ECO:0000256" key="1">
    <source>
        <dbReference type="SAM" id="MobiDB-lite"/>
    </source>
</evidence>
<evidence type="ECO:0000313" key="3">
    <source>
        <dbReference type="Proteomes" id="UP000828390"/>
    </source>
</evidence>
<dbReference type="EMBL" id="JAIWYP010000005">
    <property type="protein sequence ID" value="KAH3818733.1"/>
    <property type="molecule type" value="Genomic_DNA"/>
</dbReference>
<dbReference type="AlphaFoldDB" id="A0A9D4JS47"/>